<dbReference type="AlphaFoldDB" id="A0A6I2MQB9"/>
<reference evidence="1 2" key="1">
    <citation type="submission" date="2019-11" db="EMBL/GenBank/DDBJ databases">
        <title>Maribacter lutea sp. nov., a marine bacterium isolated from intertidal sand.</title>
        <authorList>
            <person name="Liu A."/>
        </authorList>
    </citation>
    <scope>NUCLEOTIDE SEQUENCE [LARGE SCALE GENOMIC DNA]</scope>
    <source>
        <strain evidence="1 2">RZ05</strain>
    </source>
</reference>
<dbReference type="EMBL" id="WKJH01000008">
    <property type="protein sequence ID" value="MRX64725.1"/>
    <property type="molecule type" value="Genomic_DNA"/>
</dbReference>
<dbReference type="OrthoDB" id="9831215at2"/>
<sequence length="255" mass="30070">MNQSLNNFEFEFIKESWSHTLFKKRIGKLGDIGYSVFNHIYETNVKSAILNANLNLINKVKHSGATLKHIKTAIIDNYAEVTYLLIEDGFYYFTKYRIDFHNDTPYLSDIYSIKEDRWFSDSMREMVLLNIEHNAFSANRHSANRAFEAYQFAMNNGDYYSALYALEQIPESHQIFNDFKIAKINLAAQLGDSIMIKTIRDETIKEKRNIYIDYLMAFYSRDSIYKEDVNRRIREEIGISKHLLDSLNTKSLIWE</sequence>
<comment type="caution">
    <text evidence="1">The sequence shown here is derived from an EMBL/GenBank/DDBJ whole genome shotgun (WGS) entry which is preliminary data.</text>
</comment>
<evidence type="ECO:0000313" key="2">
    <source>
        <dbReference type="Proteomes" id="UP000443153"/>
    </source>
</evidence>
<protein>
    <submittedName>
        <fullName evidence="1">Uncharacterized protein</fullName>
    </submittedName>
</protein>
<keyword evidence="2" id="KW-1185">Reference proteome</keyword>
<dbReference type="RefSeq" id="WP_154366880.1">
    <property type="nucleotide sequence ID" value="NZ_WKJH01000008.1"/>
</dbReference>
<gene>
    <name evidence="1" type="ORF">GJ691_11135</name>
</gene>
<proteinExistence type="predicted"/>
<dbReference type="Proteomes" id="UP000443153">
    <property type="component" value="Unassembled WGS sequence"/>
</dbReference>
<organism evidence="1 2">
    <name type="scientific">Maribacter luteus</name>
    <dbReference type="NCBI Taxonomy" id="2594478"/>
    <lineage>
        <taxon>Bacteria</taxon>
        <taxon>Pseudomonadati</taxon>
        <taxon>Bacteroidota</taxon>
        <taxon>Flavobacteriia</taxon>
        <taxon>Flavobacteriales</taxon>
        <taxon>Flavobacteriaceae</taxon>
        <taxon>Maribacter</taxon>
    </lineage>
</organism>
<evidence type="ECO:0000313" key="1">
    <source>
        <dbReference type="EMBL" id="MRX64725.1"/>
    </source>
</evidence>
<accession>A0A6I2MQB9</accession>
<name>A0A6I2MQB9_9FLAO</name>